<proteinExistence type="predicted"/>
<dbReference type="EMBL" id="JADWDJ010000005">
    <property type="protein sequence ID" value="KAG5280947.1"/>
    <property type="molecule type" value="Genomic_DNA"/>
</dbReference>
<accession>A0AAV6H4L6</accession>
<comment type="caution">
    <text evidence="2">The sequence shown here is derived from an EMBL/GenBank/DDBJ whole genome shotgun (WGS) entry which is preliminary data.</text>
</comment>
<protein>
    <recommendedName>
        <fullName evidence="4">Secreted protein</fullName>
    </recommendedName>
</protein>
<dbReference type="Proteomes" id="UP000823561">
    <property type="component" value="Chromosome 5"/>
</dbReference>
<keyword evidence="1" id="KW-0732">Signal</keyword>
<keyword evidence="3" id="KW-1185">Reference proteome</keyword>
<feature type="chain" id="PRO_5043978006" description="Secreted protein" evidence="1">
    <location>
        <begin position="19"/>
        <end position="78"/>
    </location>
</feature>
<evidence type="ECO:0000313" key="2">
    <source>
        <dbReference type="EMBL" id="KAG5280947.1"/>
    </source>
</evidence>
<name>A0AAV6H4L6_9TELE</name>
<evidence type="ECO:0008006" key="4">
    <source>
        <dbReference type="Google" id="ProtNLM"/>
    </source>
</evidence>
<evidence type="ECO:0000256" key="1">
    <source>
        <dbReference type="SAM" id="SignalP"/>
    </source>
</evidence>
<gene>
    <name evidence="2" type="ORF">AALO_G00065760</name>
</gene>
<organism evidence="2 3">
    <name type="scientific">Alosa alosa</name>
    <name type="common">allis shad</name>
    <dbReference type="NCBI Taxonomy" id="278164"/>
    <lineage>
        <taxon>Eukaryota</taxon>
        <taxon>Metazoa</taxon>
        <taxon>Chordata</taxon>
        <taxon>Craniata</taxon>
        <taxon>Vertebrata</taxon>
        <taxon>Euteleostomi</taxon>
        <taxon>Actinopterygii</taxon>
        <taxon>Neopterygii</taxon>
        <taxon>Teleostei</taxon>
        <taxon>Clupei</taxon>
        <taxon>Clupeiformes</taxon>
        <taxon>Clupeoidei</taxon>
        <taxon>Clupeidae</taxon>
        <taxon>Alosa</taxon>
    </lineage>
</organism>
<sequence length="78" mass="8856">MCVTLLSLPLHFQTQTLTLTLTQSLTTYRRSTHSRGRYGAPDRLCDHVHGLQHHDCCKCCCGGVSISMFLHQERGRLQ</sequence>
<feature type="signal peptide" evidence="1">
    <location>
        <begin position="1"/>
        <end position="18"/>
    </location>
</feature>
<dbReference type="AlphaFoldDB" id="A0AAV6H4L6"/>
<evidence type="ECO:0000313" key="3">
    <source>
        <dbReference type="Proteomes" id="UP000823561"/>
    </source>
</evidence>
<reference evidence="2" key="1">
    <citation type="submission" date="2020-10" db="EMBL/GenBank/DDBJ databases">
        <title>Chromosome-scale genome assembly of the Allis shad, Alosa alosa.</title>
        <authorList>
            <person name="Margot Z."/>
            <person name="Christophe K."/>
            <person name="Cabau C."/>
            <person name="Louis A."/>
            <person name="Berthelot C."/>
            <person name="Parey E."/>
            <person name="Roest Crollius H."/>
            <person name="Montfort J."/>
            <person name="Robinson-Rechavi M."/>
            <person name="Bucao C."/>
            <person name="Bouchez O."/>
            <person name="Gislard M."/>
            <person name="Lluch J."/>
            <person name="Milhes M."/>
            <person name="Lampietro C."/>
            <person name="Lopez Roques C."/>
            <person name="Donnadieu C."/>
            <person name="Braasch I."/>
            <person name="Desvignes T."/>
            <person name="Postlethwait J."/>
            <person name="Bobe J."/>
            <person name="Guiguen Y."/>
        </authorList>
    </citation>
    <scope>NUCLEOTIDE SEQUENCE</scope>
    <source>
        <strain evidence="2">M-15738</strain>
        <tissue evidence="2">Blood</tissue>
    </source>
</reference>